<reference evidence="1" key="1">
    <citation type="submission" date="2023-06" db="EMBL/GenBank/DDBJ databases">
        <title>Gordonia sp. nov. and Pseudochrobactrum sp. nov., two species isolated from the burying beetle Nicrophorus vespilloides.</title>
        <authorList>
            <person name="Poehlein A."/>
            <person name="Guzman J."/>
            <person name="Daniel R."/>
            <person name="Vilcinskas A."/>
        </authorList>
    </citation>
    <scope>NUCLEOTIDE SEQUENCE</scope>
    <source>
        <strain evidence="1">MP11Mi</strain>
    </source>
</reference>
<sequence>MGLLAVYAGVPAGVADRLADVDPDDAVEYVESVLETGAPSVDIDKAWDGLHYLLTGQTATDPIEDDARSEAVVGVYAFESDDFVGVTPHAELSRIIGTLDTVDVDALLHAVDFAAFTAAEVYPDTWADEPADWLREAFADVLNIHRLCLADGLDLLVSIY</sequence>
<dbReference type="SUPFAM" id="SSF111069">
    <property type="entry name" value="Hypothetical protein yfbM"/>
    <property type="match status" value="1"/>
</dbReference>
<dbReference type="AlphaFoldDB" id="A0AA97CVX9"/>
<organism evidence="1">
    <name type="scientific">Gordonia sp. MP11Mi</name>
    <dbReference type="NCBI Taxonomy" id="3022769"/>
    <lineage>
        <taxon>Bacteria</taxon>
        <taxon>Bacillati</taxon>
        <taxon>Actinomycetota</taxon>
        <taxon>Actinomycetes</taxon>
        <taxon>Mycobacteriales</taxon>
        <taxon>Gordoniaceae</taxon>
        <taxon>Gordonia</taxon>
    </lineage>
</organism>
<evidence type="ECO:0000313" key="1">
    <source>
        <dbReference type="EMBL" id="WOC12902.1"/>
    </source>
</evidence>
<dbReference type="InterPro" id="IPR015068">
    <property type="entry name" value="DUF1877"/>
</dbReference>
<dbReference type="RefSeq" id="WP_420038765.1">
    <property type="nucleotide sequence ID" value="NZ_CP128986.1"/>
</dbReference>
<dbReference type="InterPro" id="IPR035944">
    <property type="entry name" value="YfbM-like_sf"/>
</dbReference>
<dbReference type="Pfam" id="PF08974">
    <property type="entry name" value="DUF1877"/>
    <property type="match status" value="1"/>
</dbReference>
<dbReference type="EMBL" id="CP128986">
    <property type="protein sequence ID" value="WOC12902.1"/>
    <property type="molecule type" value="Genomic_DNA"/>
</dbReference>
<gene>
    <name evidence="1" type="primary">yfbM</name>
    <name evidence="1" type="ORF">MP11Mi_19940</name>
</gene>
<dbReference type="Gene3D" id="3.40.1760.10">
    <property type="entry name" value="YfbM-like super family"/>
    <property type="match status" value="1"/>
</dbReference>
<accession>A0AA97CVX9</accession>
<protein>
    <submittedName>
        <fullName evidence="1">Protein YfbM</fullName>
    </submittedName>
</protein>
<name>A0AA97CVX9_9ACTN</name>
<proteinExistence type="predicted"/>